<dbReference type="RefSeq" id="XP_008869763.1">
    <property type="nucleotide sequence ID" value="XM_008871541.1"/>
</dbReference>
<dbReference type="GeneID" id="20083515"/>
<accession>A0A024U6V5</accession>
<gene>
    <name evidence="2" type="ORF">H310_06465</name>
</gene>
<dbReference type="InterPro" id="IPR036871">
    <property type="entry name" value="PX_dom_sf"/>
</dbReference>
<organism evidence="2">
    <name type="scientific">Aphanomyces invadans</name>
    <dbReference type="NCBI Taxonomy" id="157072"/>
    <lineage>
        <taxon>Eukaryota</taxon>
        <taxon>Sar</taxon>
        <taxon>Stramenopiles</taxon>
        <taxon>Oomycota</taxon>
        <taxon>Saprolegniomycetes</taxon>
        <taxon>Saprolegniales</taxon>
        <taxon>Verrucalvaceae</taxon>
        <taxon>Aphanomyces</taxon>
    </lineage>
</organism>
<dbReference type="VEuPathDB" id="FungiDB:H310_06465"/>
<dbReference type="CDD" id="cd06093">
    <property type="entry name" value="PX_domain"/>
    <property type="match status" value="1"/>
</dbReference>
<sequence>MQIASDVLRPSDVSTIQVFIVDHCKRDGKTRYIMNALHVGTRAKWAVEHSYSEFLSLRDNLHTCVKFARHRCPGCVSYTRMLDRFPFPPKKLLHLSNGAIVQRSIQLSRFMTNVMSHTFTTTPKCQVCGGTAFDLTKMFLLDGATSMNDAFSMNSIAEALVPRAFFVEYCRSSSKIECYKGRTIVKVVQVQRHPLAALRSPVLSPSSPISSNEPQVCEDEDDDFASLARTLDAELRHTNSVSVV</sequence>
<proteinExistence type="predicted"/>
<dbReference type="Pfam" id="PF00787">
    <property type="entry name" value="PX"/>
    <property type="match status" value="1"/>
</dbReference>
<dbReference type="OrthoDB" id="430293at2759"/>
<dbReference type="AlphaFoldDB" id="A0A024U6V5"/>
<evidence type="ECO:0000313" key="2">
    <source>
        <dbReference type="EMBL" id="ETW01915.1"/>
    </source>
</evidence>
<feature type="domain" description="PX" evidence="1">
    <location>
        <begin position="1"/>
        <end position="147"/>
    </location>
</feature>
<protein>
    <recommendedName>
        <fullName evidence="1">PX domain-containing protein</fullName>
    </recommendedName>
</protein>
<name>A0A024U6V5_9STRA</name>
<dbReference type="PROSITE" id="PS50195">
    <property type="entry name" value="PX"/>
    <property type="match status" value="1"/>
</dbReference>
<dbReference type="SUPFAM" id="SSF64268">
    <property type="entry name" value="PX domain"/>
    <property type="match status" value="1"/>
</dbReference>
<reference evidence="2" key="1">
    <citation type="submission" date="2013-12" db="EMBL/GenBank/DDBJ databases">
        <title>The Genome Sequence of Aphanomyces invadans NJM9701.</title>
        <authorList>
            <consortium name="The Broad Institute Genomics Platform"/>
            <person name="Russ C."/>
            <person name="Tyler B."/>
            <person name="van West P."/>
            <person name="Dieguez-Uribeondo J."/>
            <person name="Young S.K."/>
            <person name="Zeng Q."/>
            <person name="Gargeya S."/>
            <person name="Fitzgerald M."/>
            <person name="Abouelleil A."/>
            <person name="Alvarado L."/>
            <person name="Chapman S.B."/>
            <person name="Gainer-Dewar J."/>
            <person name="Goldberg J."/>
            <person name="Griggs A."/>
            <person name="Gujja S."/>
            <person name="Hansen M."/>
            <person name="Howarth C."/>
            <person name="Imamovic A."/>
            <person name="Ireland A."/>
            <person name="Larimer J."/>
            <person name="McCowan C."/>
            <person name="Murphy C."/>
            <person name="Pearson M."/>
            <person name="Poon T.W."/>
            <person name="Priest M."/>
            <person name="Roberts A."/>
            <person name="Saif S."/>
            <person name="Shea T."/>
            <person name="Sykes S."/>
            <person name="Wortman J."/>
            <person name="Nusbaum C."/>
            <person name="Birren B."/>
        </authorList>
    </citation>
    <scope>NUCLEOTIDE SEQUENCE [LARGE SCALE GENOMIC DNA]</scope>
    <source>
        <strain evidence="2">NJM9701</strain>
    </source>
</reference>
<dbReference type="InterPro" id="IPR001683">
    <property type="entry name" value="PX_dom"/>
</dbReference>
<dbReference type="GO" id="GO:0035091">
    <property type="term" value="F:phosphatidylinositol binding"/>
    <property type="evidence" value="ECO:0007669"/>
    <property type="project" value="InterPro"/>
</dbReference>
<evidence type="ECO:0000259" key="1">
    <source>
        <dbReference type="PROSITE" id="PS50195"/>
    </source>
</evidence>
<dbReference type="EMBL" id="KI913962">
    <property type="protein sequence ID" value="ETW01915.1"/>
    <property type="molecule type" value="Genomic_DNA"/>
</dbReference>
<dbReference type="Gene3D" id="3.30.1520.10">
    <property type="entry name" value="Phox-like domain"/>
    <property type="match status" value="1"/>
</dbReference>